<feature type="transmembrane region" description="Helical" evidence="3">
    <location>
        <begin position="140"/>
        <end position="160"/>
    </location>
</feature>
<dbReference type="EMBL" id="JBEPMB010000005">
    <property type="protein sequence ID" value="MET3614976.1"/>
    <property type="molecule type" value="Genomic_DNA"/>
</dbReference>
<comment type="caution">
    <text evidence="5">The sequence shown here is derived from an EMBL/GenBank/DDBJ whole genome shotgun (WGS) entry which is preliminary data.</text>
</comment>
<sequence length="385" mass="41435">MVDANNNAYASEPVGKAQLRSSLSNIVVTLTANCFIASSAALLIYDERGGNLIFAWLAVIVALNSLRLAYGLRQLRRISSLSDPQSALRNLTILAFVAGLSWVPLPTYFLDSIESRTTAYIVFIMAGITTGAIIQSLAYWRISVAFGAPILLSTIFKLLLQGQTVDIVVASNVFLLMGMLVRIAIISERNFCRNHATTRQATELAVSLRKAHGEVQRANETLSRLATTDPLTGLPNRSVFNQLLAGLVHGHEPLSLALVDIDRFKAVNDNMGHAAGDQILCSLALFMLDNASEGITPIRLGGDEFAVIATGPDCALRLTQYITNLQRDMRSLRSHPDSKAAGGVTISVGICTNDGKRLSASELFAETDRALYAAKAAGRDCIKAA</sequence>
<dbReference type="InterPro" id="IPR043128">
    <property type="entry name" value="Rev_trsase/Diguanyl_cyclase"/>
</dbReference>
<dbReference type="InterPro" id="IPR029787">
    <property type="entry name" value="Nucleotide_cyclase"/>
</dbReference>
<evidence type="ECO:0000256" key="2">
    <source>
        <dbReference type="ARBA" id="ARBA00034247"/>
    </source>
</evidence>
<evidence type="ECO:0000313" key="5">
    <source>
        <dbReference type="EMBL" id="MET3614976.1"/>
    </source>
</evidence>
<dbReference type="InterPro" id="IPR000160">
    <property type="entry name" value="GGDEF_dom"/>
</dbReference>
<feature type="transmembrane region" description="Helical" evidence="3">
    <location>
        <begin position="52"/>
        <end position="70"/>
    </location>
</feature>
<dbReference type="SMART" id="SM00267">
    <property type="entry name" value="GGDEF"/>
    <property type="match status" value="1"/>
</dbReference>
<keyword evidence="3" id="KW-0472">Membrane</keyword>
<dbReference type="PANTHER" id="PTHR45138">
    <property type="entry name" value="REGULATORY COMPONENTS OF SENSORY TRANSDUCTION SYSTEM"/>
    <property type="match status" value="1"/>
</dbReference>
<reference evidence="5 6" key="1">
    <citation type="submission" date="2024-06" db="EMBL/GenBank/DDBJ databases">
        <title>Genomic Encyclopedia of Type Strains, Phase IV (KMG-IV): sequencing the most valuable type-strain genomes for metagenomic binning, comparative biology and taxonomic classification.</title>
        <authorList>
            <person name="Goeker M."/>
        </authorList>
    </citation>
    <scope>NUCLEOTIDE SEQUENCE [LARGE SCALE GENOMIC DNA]</scope>
    <source>
        <strain evidence="5 6">DSM 29780</strain>
    </source>
</reference>
<evidence type="ECO:0000256" key="3">
    <source>
        <dbReference type="SAM" id="Phobius"/>
    </source>
</evidence>
<dbReference type="Gene3D" id="3.30.70.270">
    <property type="match status" value="1"/>
</dbReference>
<dbReference type="Proteomes" id="UP001549047">
    <property type="component" value="Unassembled WGS sequence"/>
</dbReference>
<gene>
    <name evidence="5" type="ORF">ABID16_003319</name>
</gene>
<dbReference type="EC" id="2.7.7.65" evidence="1"/>
<dbReference type="InterPro" id="IPR050469">
    <property type="entry name" value="Diguanylate_Cyclase"/>
</dbReference>
<dbReference type="PANTHER" id="PTHR45138:SF9">
    <property type="entry name" value="DIGUANYLATE CYCLASE DGCM-RELATED"/>
    <property type="match status" value="1"/>
</dbReference>
<feature type="transmembrane region" description="Helical" evidence="3">
    <location>
        <begin position="167"/>
        <end position="185"/>
    </location>
</feature>
<evidence type="ECO:0000259" key="4">
    <source>
        <dbReference type="PROSITE" id="PS50887"/>
    </source>
</evidence>
<dbReference type="PROSITE" id="PS50887">
    <property type="entry name" value="GGDEF"/>
    <property type="match status" value="1"/>
</dbReference>
<dbReference type="SUPFAM" id="SSF55073">
    <property type="entry name" value="Nucleotide cyclase"/>
    <property type="match status" value="1"/>
</dbReference>
<comment type="catalytic activity">
    <reaction evidence="2">
        <text>2 GTP = 3',3'-c-di-GMP + 2 diphosphate</text>
        <dbReference type="Rhea" id="RHEA:24898"/>
        <dbReference type="ChEBI" id="CHEBI:33019"/>
        <dbReference type="ChEBI" id="CHEBI:37565"/>
        <dbReference type="ChEBI" id="CHEBI:58805"/>
        <dbReference type="EC" id="2.7.7.65"/>
    </reaction>
</comment>
<evidence type="ECO:0000256" key="1">
    <source>
        <dbReference type="ARBA" id="ARBA00012528"/>
    </source>
</evidence>
<keyword evidence="3" id="KW-1133">Transmembrane helix</keyword>
<protein>
    <recommendedName>
        <fullName evidence="1">diguanylate cyclase</fullName>
        <ecNumber evidence="1">2.7.7.65</ecNumber>
    </recommendedName>
</protein>
<evidence type="ECO:0000313" key="6">
    <source>
        <dbReference type="Proteomes" id="UP001549047"/>
    </source>
</evidence>
<dbReference type="NCBIfam" id="TIGR00254">
    <property type="entry name" value="GGDEF"/>
    <property type="match status" value="1"/>
</dbReference>
<feature type="domain" description="GGDEF" evidence="4">
    <location>
        <begin position="252"/>
        <end position="385"/>
    </location>
</feature>
<feature type="transmembrane region" description="Helical" evidence="3">
    <location>
        <begin position="90"/>
        <end position="110"/>
    </location>
</feature>
<dbReference type="CDD" id="cd01949">
    <property type="entry name" value="GGDEF"/>
    <property type="match status" value="1"/>
</dbReference>
<accession>A0ABV2J2K9</accession>
<keyword evidence="3" id="KW-0812">Transmembrane</keyword>
<feature type="transmembrane region" description="Helical" evidence="3">
    <location>
        <begin position="117"/>
        <end position="134"/>
    </location>
</feature>
<name>A0ABV2J2K9_9HYPH</name>
<proteinExistence type="predicted"/>
<dbReference type="Pfam" id="PF00990">
    <property type="entry name" value="GGDEF"/>
    <property type="match status" value="1"/>
</dbReference>
<keyword evidence="6" id="KW-1185">Reference proteome</keyword>
<organism evidence="5 6">
    <name type="scientific">Rhizobium aquaticum</name>
    <dbReference type="NCBI Taxonomy" id="1549636"/>
    <lineage>
        <taxon>Bacteria</taxon>
        <taxon>Pseudomonadati</taxon>
        <taxon>Pseudomonadota</taxon>
        <taxon>Alphaproteobacteria</taxon>
        <taxon>Hyphomicrobiales</taxon>
        <taxon>Rhizobiaceae</taxon>
        <taxon>Rhizobium/Agrobacterium group</taxon>
        <taxon>Rhizobium</taxon>
    </lineage>
</organism>
<feature type="transmembrane region" description="Helical" evidence="3">
    <location>
        <begin position="26"/>
        <end position="45"/>
    </location>
</feature>